<dbReference type="PANTHER" id="PTHR32196:SF19">
    <property type="entry name" value="GALACTOFURANOSE TRANSPORTER PERMEASE PROTEIN YTFT"/>
    <property type="match status" value="1"/>
</dbReference>
<name>A0A8J3ZP24_9ACTN</name>
<sequence length="314" mass="32014">MTELAVAAKRPVARYVQDYGVYGAVAVLLLFNAFFTDNFLQVSNLRTQLVQVAPVVIVALGMALVIGGEGVDLSVGSVMALAAAVIPLYLGFGVWPAVLMALVAGAVAGLVNGSLVAVVGLQPIVATLALLVAGRGLALVIADGQLKQIRNADLLALGEGGVLGLPLIAAVLAVVVGFVVHRTTYGRQLVAIGGNRPAAQLAGLPVKRVLIVTYVLCGVFAALAGVLATARLTASDPSAVGNLMELSAITAVVVGGTPLTGGRIRVLGTVAGALLMQLLRATLIQHGLPDSTAQMVQAAVILVAVYVARQRRTR</sequence>
<evidence type="ECO:0000313" key="8">
    <source>
        <dbReference type="Proteomes" id="UP000635606"/>
    </source>
</evidence>
<comment type="subcellular location">
    <subcellularLocation>
        <location evidence="1">Cell membrane</location>
        <topology evidence="1">Multi-pass membrane protein</topology>
    </subcellularLocation>
</comment>
<evidence type="ECO:0000256" key="3">
    <source>
        <dbReference type="ARBA" id="ARBA00022692"/>
    </source>
</evidence>
<keyword evidence="8" id="KW-1185">Reference proteome</keyword>
<feature type="transmembrane region" description="Helical" evidence="6">
    <location>
        <begin position="211"/>
        <end position="234"/>
    </location>
</feature>
<feature type="transmembrane region" description="Helical" evidence="6">
    <location>
        <begin position="19"/>
        <end position="37"/>
    </location>
</feature>
<evidence type="ECO:0000256" key="4">
    <source>
        <dbReference type="ARBA" id="ARBA00022989"/>
    </source>
</evidence>
<keyword evidence="3 6" id="KW-0812">Transmembrane</keyword>
<evidence type="ECO:0000313" key="7">
    <source>
        <dbReference type="EMBL" id="GIJ67547.1"/>
    </source>
</evidence>
<feature type="transmembrane region" description="Helical" evidence="6">
    <location>
        <begin position="49"/>
        <end position="67"/>
    </location>
</feature>
<dbReference type="EMBL" id="BOPH01000027">
    <property type="protein sequence ID" value="GIJ67547.1"/>
    <property type="molecule type" value="Genomic_DNA"/>
</dbReference>
<dbReference type="Pfam" id="PF02653">
    <property type="entry name" value="BPD_transp_2"/>
    <property type="match status" value="1"/>
</dbReference>
<feature type="transmembrane region" description="Helical" evidence="6">
    <location>
        <begin position="154"/>
        <end position="180"/>
    </location>
</feature>
<evidence type="ECO:0000256" key="1">
    <source>
        <dbReference type="ARBA" id="ARBA00004651"/>
    </source>
</evidence>
<organism evidence="7 8">
    <name type="scientific">Virgisporangium ochraceum</name>
    <dbReference type="NCBI Taxonomy" id="65505"/>
    <lineage>
        <taxon>Bacteria</taxon>
        <taxon>Bacillati</taxon>
        <taxon>Actinomycetota</taxon>
        <taxon>Actinomycetes</taxon>
        <taxon>Micromonosporales</taxon>
        <taxon>Micromonosporaceae</taxon>
        <taxon>Virgisporangium</taxon>
    </lineage>
</organism>
<gene>
    <name evidence="7" type="primary">rbsC_1</name>
    <name evidence="7" type="ORF">Voc01_024640</name>
</gene>
<dbReference type="RefSeq" id="WP_203927508.1">
    <property type="nucleotide sequence ID" value="NZ_BOPH01000027.1"/>
</dbReference>
<feature type="transmembrane region" description="Helical" evidence="6">
    <location>
        <begin position="291"/>
        <end position="308"/>
    </location>
</feature>
<comment type="caution">
    <text evidence="7">The sequence shown here is derived from an EMBL/GenBank/DDBJ whole genome shotgun (WGS) entry which is preliminary data.</text>
</comment>
<feature type="transmembrane region" description="Helical" evidence="6">
    <location>
        <begin position="97"/>
        <end position="118"/>
    </location>
</feature>
<feature type="transmembrane region" description="Helical" evidence="6">
    <location>
        <begin position="124"/>
        <end position="142"/>
    </location>
</feature>
<dbReference type="InterPro" id="IPR001851">
    <property type="entry name" value="ABC_transp_permease"/>
</dbReference>
<dbReference type="Proteomes" id="UP000635606">
    <property type="component" value="Unassembled WGS sequence"/>
</dbReference>
<keyword evidence="4 6" id="KW-1133">Transmembrane helix</keyword>
<dbReference type="PANTHER" id="PTHR32196">
    <property type="entry name" value="ABC TRANSPORTER PERMEASE PROTEIN YPHD-RELATED-RELATED"/>
    <property type="match status" value="1"/>
</dbReference>
<keyword evidence="2" id="KW-1003">Cell membrane</keyword>
<proteinExistence type="predicted"/>
<evidence type="ECO:0000256" key="5">
    <source>
        <dbReference type="ARBA" id="ARBA00023136"/>
    </source>
</evidence>
<keyword evidence="5 6" id="KW-0472">Membrane</keyword>
<evidence type="ECO:0000256" key="2">
    <source>
        <dbReference type="ARBA" id="ARBA00022475"/>
    </source>
</evidence>
<protein>
    <submittedName>
        <fullName evidence="7">Sugar ABC transporter permease</fullName>
    </submittedName>
</protein>
<dbReference type="CDD" id="cd06579">
    <property type="entry name" value="TM_PBP1_transp_AraH_like"/>
    <property type="match status" value="1"/>
</dbReference>
<dbReference type="GO" id="GO:0005886">
    <property type="term" value="C:plasma membrane"/>
    <property type="evidence" value="ECO:0007669"/>
    <property type="project" value="UniProtKB-SubCell"/>
</dbReference>
<evidence type="ECO:0000256" key="6">
    <source>
        <dbReference type="SAM" id="Phobius"/>
    </source>
</evidence>
<dbReference type="AlphaFoldDB" id="A0A8J3ZP24"/>
<accession>A0A8J3ZP24</accession>
<reference evidence="7" key="1">
    <citation type="submission" date="2021-01" db="EMBL/GenBank/DDBJ databases">
        <title>Whole genome shotgun sequence of Virgisporangium ochraceum NBRC 16418.</title>
        <authorList>
            <person name="Komaki H."/>
            <person name="Tamura T."/>
        </authorList>
    </citation>
    <scope>NUCLEOTIDE SEQUENCE</scope>
    <source>
        <strain evidence="7">NBRC 16418</strain>
    </source>
</reference>
<dbReference type="GO" id="GO:0022857">
    <property type="term" value="F:transmembrane transporter activity"/>
    <property type="evidence" value="ECO:0007669"/>
    <property type="project" value="InterPro"/>
</dbReference>